<dbReference type="PANTHER" id="PTHR43852:SF2">
    <property type="entry name" value="PROTEIN ADENYLYLTRANSFERASE MNTA"/>
    <property type="match status" value="1"/>
</dbReference>
<dbReference type="AlphaFoldDB" id="A0A6M0H2E3"/>
<evidence type="ECO:0000313" key="3">
    <source>
        <dbReference type="Proteomes" id="UP000481872"/>
    </source>
</evidence>
<dbReference type="SUPFAM" id="SSF81301">
    <property type="entry name" value="Nucleotidyltransferase"/>
    <property type="match status" value="1"/>
</dbReference>
<proteinExistence type="predicted"/>
<dbReference type="InterPro" id="IPR043519">
    <property type="entry name" value="NT_sf"/>
</dbReference>
<feature type="domain" description="Polymerase beta nucleotidyltransferase" evidence="1">
    <location>
        <begin position="22"/>
        <end position="112"/>
    </location>
</feature>
<dbReference type="NCBIfam" id="NF047752">
    <property type="entry name" value="MntA_antitoxin"/>
    <property type="match status" value="1"/>
</dbReference>
<gene>
    <name evidence="2" type="ORF">G3M99_05535</name>
</gene>
<organism evidence="2 3">
    <name type="scientific">Clostridium senegalense</name>
    <dbReference type="NCBI Taxonomy" id="1465809"/>
    <lineage>
        <taxon>Bacteria</taxon>
        <taxon>Bacillati</taxon>
        <taxon>Bacillota</taxon>
        <taxon>Clostridia</taxon>
        <taxon>Eubacteriales</taxon>
        <taxon>Clostridiaceae</taxon>
        <taxon>Clostridium</taxon>
    </lineage>
</organism>
<dbReference type="RefSeq" id="WP_199869494.1">
    <property type="nucleotide sequence ID" value="NZ_JAAGPU010000007.1"/>
</dbReference>
<dbReference type="InterPro" id="IPR052930">
    <property type="entry name" value="TA_antitoxin_MntA"/>
</dbReference>
<dbReference type="Pfam" id="PF18765">
    <property type="entry name" value="Polbeta"/>
    <property type="match status" value="1"/>
</dbReference>
<comment type="caution">
    <text evidence="2">The sequence shown here is derived from an EMBL/GenBank/DDBJ whole genome shotgun (WGS) entry which is preliminary data.</text>
</comment>
<sequence>MSLNDLDHLYNAKEIINILRSQKILDLFKSYKINSVIVFGSIVRKDFAEYSDVDIAILSKEKISLNSIMELEEKLKFFLKREIDIINLNNDDLDLKFKVSVYDTGILIYNDDLDLYSMDYNKTDIVYKDNEEFRYFRERDVILDE</sequence>
<keyword evidence="3" id="KW-1185">Reference proteome</keyword>
<dbReference type="EMBL" id="JAAGPU010000007">
    <property type="protein sequence ID" value="NEU04334.1"/>
    <property type="molecule type" value="Genomic_DNA"/>
</dbReference>
<dbReference type="Proteomes" id="UP000481872">
    <property type="component" value="Unassembled WGS sequence"/>
</dbReference>
<dbReference type="PANTHER" id="PTHR43852">
    <property type="entry name" value="NUCLEOTIDYLTRANSFERASE"/>
    <property type="match status" value="1"/>
</dbReference>
<name>A0A6M0H2E3_9CLOT</name>
<reference evidence="2 3" key="1">
    <citation type="submission" date="2020-02" db="EMBL/GenBank/DDBJ databases">
        <title>Genome assembly of a novel Clostridium senegalense strain.</title>
        <authorList>
            <person name="Gupta T.B."/>
            <person name="Jauregui R."/>
            <person name="Maclean P."/>
            <person name="Nawarathana A."/>
            <person name="Brightwell G."/>
        </authorList>
    </citation>
    <scope>NUCLEOTIDE SEQUENCE [LARGE SCALE GENOMIC DNA]</scope>
    <source>
        <strain evidence="2 3">AGRFS4</strain>
    </source>
</reference>
<evidence type="ECO:0000313" key="2">
    <source>
        <dbReference type="EMBL" id="NEU04334.1"/>
    </source>
</evidence>
<protein>
    <submittedName>
        <fullName evidence="2">Nucleotidyltransferase domain-containing protein</fullName>
    </submittedName>
</protein>
<dbReference type="Gene3D" id="3.30.460.10">
    <property type="entry name" value="Beta Polymerase, domain 2"/>
    <property type="match status" value="1"/>
</dbReference>
<dbReference type="CDD" id="cd05403">
    <property type="entry name" value="NT_KNTase_like"/>
    <property type="match status" value="1"/>
</dbReference>
<accession>A0A6M0H2E3</accession>
<keyword evidence="2" id="KW-0808">Transferase</keyword>
<evidence type="ECO:0000259" key="1">
    <source>
        <dbReference type="Pfam" id="PF18765"/>
    </source>
</evidence>
<dbReference type="InterPro" id="IPR041633">
    <property type="entry name" value="Polbeta"/>
</dbReference>
<dbReference type="GO" id="GO:0016740">
    <property type="term" value="F:transferase activity"/>
    <property type="evidence" value="ECO:0007669"/>
    <property type="project" value="UniProtKB-KW"/>
</dbReference>